<dbReference type="PANTHER" id="PTHR43156:SF2">
    <property type="entry name" value="STAGE II SPORULATION PROTEIN E"/>
    <property type="match status" value="1"/>
</dbReference>
<reference evidence="8" key="1">
    <citation type="journal article" date="2019" name="Int. J. Syst. Evol. Microbiol.">
        <title>The Global Catalogue of Microorganisms (GCM) 10K type strain sequencing project: providing services to taxonomists for standard genome sequencing and annotation.</title>
        <authorList>
            <consortium name="The Broad Institute Genomics Platform"/>
            <consortium name="The Broad Institute Genome Sequencing Center for Infectious Disease"/>
            <person name="Wu L."/>
            <person name="Ma J."/>
        </authorList>
    </citation>
    <scope>NUCLEOTIDE SEQUENCE [LARGE SCALE GENOMIC DNA]</scope>
    <source>
        <strain evidence="8">CGMCC 4.1648</strain>
    </source>
</reference>
<dbReference type="Gene3D" id="3.30.450.40">
    <property type="match status" value="2"/>
</dbReference>
<feature type="compositionally biased region" description="Pro residues" evidence="2">
    <location>
        <begin position="342"/>
        <end position="355"/>
    </location>
</feature>
<evidence type="ECO:0000313" key="8">
    <source>
        <dbReference type="Proteomes" id="UP001595829"/>
    </source>
</evidence>
<evidence type="ECO:0000259" key="4">
    <source>
        <dbReference type="SMART" id="SM00091"/>
    </source>
</evidence>
<dbReference type="RefSeq" id="WP_380841012.1">
    <property type="nucleotide sequence ID" value="NZ_BAABIT010000001.1"/>
</dbReference>
<dbReference type="InterPro" id="IPR052016">
    <property type="entry name" value="Bact_Sigma-Reg"/>
</dbReference>
<feature type="domain" description="Fibronectin type III-like" evidence="6">
    <location>
        <begin position="201"/>
        <end position="271"/>
    </location>
</feature>
<dbReference type="Gene3D" id="3.40.50.1700">
    <property type="entry name" value="Glycoside hydrolase family 3 C-terminal domain"/>
    <property type="match status" value="1"/>
</dbReference>
<evidence type="ECO:0000256" key="2">
    <source>
        <dbReference type="SAM" id="MobiDB-lite"/>
    </source>
</evidence>
<feature type="domain" description="GAF" evidence="3">
    <location>
        <begin position="757"/>
        <end position="903"/>
    </location>
</feature>
<dbReference type="Gene3D" id="3.60.40.10">
    <property type="entry name" value="PPM-type phosphatase domain"/>
    <property type="match status" value="1"/>
</dbReference>
<keyword evidence="1" id="KW-0378">Hydrolase</keyword>
<keyword evidence="8" id="KW-1185">Reference proteome</keyword>
<protein>
    <submittedName>
        <fullName evidence="7">SpoIIE family protein phosphatase</fullName>
    </submittedName>
</protein>
<dbReference type="Pfam" id="PF13185">
    <property type="entry name" value="GAF_2"/>
    <property type="match status" value="1"/>
</dbReference>
<dbReference type="InterPro" id="IPR026891">
    <property type="entry name" value="Fn3-like"/>
</dbReference>
<dbReference type="SMART" id="SM00091">
    <property type="entry name" value="PAS"/>
    <property type="match status" value="1"/>
</dbReference>
<gene>
    <name evidence="7" type="ORF">ACFPM3_19295</name>
</gene>
<feature type="compositionally biased region" description="Low complexity" evidence="2">
    <location>
        <begin position="356"/>
        <end position="367"/>
    </location>
</feature>
<dbReference type="InterPro" id="IPR029016">
    <property type="entry name" value="GAF-like_dom_sf"/>
</dbReference>
<feature type="region of interest" description="Disordered" evidence="2">
    <location>
        <begin position="1"/>
        <end position="52"/>
    </location>
</feature>
<evidence type="ECO:0000259" key="5">
    <source>
        <dbReference type="SMART" id="SM00331"/>
    </source>
</evidence>
<evidence type="ECO:0000256" key="1">
    <source>
        <dbReference type="ARBA" id="ARBA00022801"/>
    </source>
</evidence>
<feature type="domain" description="PAS" evidence="4">
    <location>
        <begin position="613"/>
        <end position="680"/>
    </location>
</feature>
<feature type="region of interest" description="Disordered" evidence="2">
    <location>
        <begin position="710"/>
        <end position="731"/>
    </location>
</feature>
<dbReference type="Pfam" id="PF14310">
    <property type="entry name" value="Fn3-like"/>
    <property type="match status" value="1"/>
</dbReference>
<dbReference type="InterPro" id="IPR013783">
    <property type="entry name" value="Ig-like_fold"/>
</dbReference>
<dbReference type="Gene3D" id="3.30.450.20">
    <property type="entry name" value="PAS domain"/>
    <property type="match status" value="1"/>
</dbReference>
<feature type="compositionally biased region" description="Pro residues" evidence="2">
    <location>
        <begin position="417"/>
        <end position="426"/>
    </location>
</feature>
<name>A0ABV9XIS9_9ACTN</name>
<dbReference type="SMART" id="SM00065">
    <property type="entry name" value="GAF"/>
    <property type="match status" value="1"/>
</dbReference>
<dbReference type="Pfam" id="PF08448">
    <property type="entry name" value="PAS_4"/>
    <property type="match status" value="1"/>
</dbReference>
<dbReference type="InterPro" id="IPR000014">
    <property type="entry name" value="PAS"/>
</dbReference>
<dbReference type="InterPro" id="IPR035965">
    <property type="entry name" value="PAS-like_dom_sf"/>
</dbReference>
<dbReference type="Pfam" id="PF07228">
    <property type="entry name" value="SpoIIE"/>
    <property type="match status" value="1"/>
</dbReference>
<dbReference type="InterPro" id="IPR036457">
    <property type="entry name" value="PPM-type-like_dom_sf"/>
</dbReference>
<dbReference type="InterPro" id="IPR002772">
    <property type="entry name" value="Glyco_hydro_3_C"/>
</dbReference>
<dbReference type="SMART" id="SM01217">
    <property type="entry name" value="Fn3_like"/>
    <property type="match status" value="1"/>
</dbReference>
<accession>A0ABV9XIS9</accession>
<dbReference type="Pfam" id="PF01915">
    <property type="entry name" value="Glyco_hydro_3_C"/>
    <property type="match status" value="1"/>
</dbReference>
<dbReference type="EMBL" id="JBHSJD010000014">
    <property type="protein sequence ID" value="MFC5024276.1"/>
    <property type="molecule type" value="Genomic_DNA"/>
</dbReference>
<dbReference type="Gene3D" id="2.60.40.10">
    <property type="entry name" value="Immunoglobulins"/>
    <property type="match status" value="1"/>
</dbReference>
<dbReference type="SMART" id="SM00331">
    <property type="entry name" value="PP2C_SIG"/>
    <property type="match status" value="1"/>
</dbReference>
<dbReference type="InterPro" id="IPR036881">
    <property type="entry name" value="Glyco_hydro_3_C_sf"/>
</dbReference>
<dbReference type="SUPFAM" id="SSF52279">
    <property type="entry name" value="Beta-D-glucan exohydrolase, C-terminal domain"/>
    <property type="match status" value="1"/>
</dbReference>
<dbReference type="SUPFAM" id="SSF55781">
    <property type="entry name" value="GAF domain-like"/>
    <property type="match status" value="2"/>
</dbReference>
<comment type="caution">
    <text evidence="7">The sequence shown here is derived from an EMBL/GenBank/DDBJ whole genome shotgun (WGS) entry which is preliminary data.</text>
</comment>
<feature type="compositionally biased region" description="Low complexity" evidence="2">
    <location>
        <begin position="14"/>
        <end position="46"/>
    </location>
</feature>
<evidence type="ECO:0000313" key="7">
    <source>
        <dbReference type="EMBL" id="MFC5024276.1"/>
    </source>
</evidence>
<dbReference type="PANTHER" id="PTHR43156">
    <property type="entry name" value="STAGE II SPORULATION PROTEIN E-RELATED"/>
    <property type="match status" value="1"/>
</dbReference>
<evidence type="ECO:0000259" key="6">
    <source>
        <dbReference type="SMART" id="SM01217"/>
    </source>
</evidence>
<feature type="region of interest" description="Disordered" evidence="2">
    <location>
        <begin position="306"/>
        <end position="439"/>
    </location>
</feature>
<feature type="domain" description="PPM-type phosphatase" evidence="5">
    <location>
        <begin position="921"/>
        <end position="1134"/>
    </location>
</feature>
<dbReference type="CDD" id="cd00130">
    <property type="entry name" value="PAS"/>
    <property type="match status" value="1"/>
</dbReference>
<organism evidence="7 8">
    <name type="scientific">Streptomyces coeruleoprunus</name>
    <dbReference type="NCBI Taxonomy" id="285563"/>
    <lineage>
        <taxon>Bacteria</taxon>
        <taxon>Bacillati</taxon>
        <taxon>Actinomycetota</taxon>
        <taxon>Actinomycetes</taxon>
        <taxon>Kitasatosporales</taxon>
        <taxon>Streptomycetaceae</taxon>
        <taxon>Streptomyces</taxon>
    </lineage>
</organism>
<feature type="compositionally biased region" description="Low complexity" evidence="2">
    <location>
        <begin position="376"/>
        <end position="385"/>
    </location>
</feature>
<dbReference type="InterPro" id="IPR003018">
    <property type="entry name" value="GAF"/>
</dbReference>
<sequence length="1140" mass="120254">MPPRTRKPPPSSPWRPSSAARTRWPRGRGATSSSPSRATTPTSTAARPEDRTTLALPGAQDRLWRAARAANPRTVLVPVSSYPYAVPEAAAELPAPLWTAHGGRAAGSALARVLAGDVSPAGRLPQTWYASDADVPDLLDHDVIGGRQTYLYFDGRPLFPFGHGLSYTSFDHDGLTARRDGDDRIRVTLTVTHTGPVPGDEVAQLYVRAPAPGVPRPRQALVAHRRVHLAPGESRTLEFAVPVRELGFWDVAHGRWTVEPGTYEFPAGASSGDLRATAAVEPAGPAPAPRPVLDRGLAAADYDEQDGTAIADRTKPSGDCMTPPARGPARCCTAPATSVPGRAPPPWRPPAPARSPSPRWAAPPRRASTSRCRAVRTPTRPSRCPWPRRRPRPADLADRHRTARRRDVRTSGGLTGPWPPAGPAPRGPAGQSGGVERSGRAWRRELGAALAGVMEETGASVGLVYLLHEDERALRLAVLSGVPLDIAVPWLRVGLSDPIPVADAVTGRRMVWVGDQEEMARRYPRPGLVLPYRFALGALPLATGDTVRGGLVMLWPGAHPPYLTDEETAAVRAGCDRMAEALDAAAHAGERLVATRAPLVVHPRRTAPEPHQAVAAVAFAARLPGGSCALDLNGRFTFVTDTAAGLLGVPVADLLGALPWEALPWLDTPVVEDRYRAAVIGRQTTTFTAVRPPEHRLRFRLHPDSTGISVRITSAPGQGTPGTEEDTGQAGTPVMAGRTGALYHLMHLAATLTEAAEVKDVVEQTAAQMTPALGARALALFTVDDGRLRLVGTGGDGAETVGAMGAVPLTADNPVVRVLTTASPLFFDRADELRAAFPGTDVPPSVASWAFLPLIASGRPVGSLVLAYRRSRTFHPGERAILSSFAGLVAQALDRARLYDVKHALAHRLQAGLLPHTLPRVAGLDIAARYLPAGLGVGVGGDFYDVIRLGDTEAAVTIGDVQGHDVDAAALMGQVRTAVHATAGAPPGEVLARTNRLLIDLDPGLFTSCLYAHLDLARHRAVLATAGHPPPLCRHPDGTTAVLAVEPGLLLGIDPAATYPATGIPLARGTVLALYTDGLVEEPGVDIEAATAELAGRLARSAERHMDDLADSLVARARGTASRSDDTALVLVRVLGPPSG</sequence>
<proteinExistence type="predicted"/>
<dbReference type="Proteomes" id="UP001595829">
    <property type="component" value="Unassembled WGS sequence"/>
</dbReference>
<evidence type="ECO:0000259" key="3">
    <source>
        <dbReference type="SMART" id="SM00065"/>
    </source>
</evidence>
<dbReference type="SUPFAM" id="SSF55785">
    <property type="entry name" value="PYP-like sensor domain (PAS domain)"/>
    <property type="match status" value="1"/>
</dbReference>
<dbReference type="InterPro" id="IPR013656">
    <property type="entry name" value="PAS_4"/>
</dbReference>
<dbReference type="InterPro" id="IPR001932">
    <property type="entry name" value="PPM-type_phosphatase-like_dom"/>
</dbReference>